<proteinExistence type="predicted"/>
<organism evidence="2 3">
    <name type="scientific">Sunxiuqinia elliptica</name>
    <dbReference type="NCBI Taxonomy" id="655355"/>
    <lineage>
        <taxon>Bacteria</taxon>
        <taxon>Pseudomonadati</taxon>
        <taxon>Bacteroidota</taxon>
        <taxon>Bacteroidia</taxon>
        <taxon>Marinilabiliales</taxon>
        <taxon>Prolixibacteraceae</taxon>
        <taxon>Sunxiuqinia</taxon>
    </lineage>
</organism>
<evidence type="ECO:0000256" key="1">
    <source>
        <dbReference type="SAM" id="Phobius"/>
    </source>
</evidence>
<evidence type="ECO:0000313" key="2">
    <source>
        <dbReference type="EMBL" id="TDN97228.1"/>
    </source>
</evidence>
<dbReference type="AlphaFoldDB" id="A0A4V6PRP1"/>
<feature type="transmembrane region" description="Helical" evidence="1">
    <location>
        <begin position="95"/>
        <end position="117"/>
    </location>
</feature>
<keyword evidence="1" id="KW-0472">Membrane</keyword>
<feature type="transmembrane region" description="Helical" evidence="1">
    <location>
        <begin position="7"/>
        <end position="31"/>
    </location>
</feature>
<reference evidence="2 3" key="1">
    <citation type="submission" date="2019-03" db="EMBL/GenBank/DDBJ databases">
        <title>Freshwater and sediment microbial communities from various areas in North America, analyzing microbe dynamics in response to fracking.</title>
        <authorList>
            <person name="Lamendella R."/>
        </authorList>
    </citation>
    <scope>NUCLEOTIDE SEQUENCE [LARGE SCALE GENOMIC DNA]</scope>
    <source>
        <strain evidence="2 3">114D</strain>
    </source>
</reference>
<protein>
    <submittedName>
        <fullName evidence="2">Uncharacterized protein</fullName>
    </submittedName>
</protein>
<gene>
    <name evidence="2" type="ORF">DET52_110146</name>
</gene>
<keyword evidence="1" id="KW-0812">Transmembrane</keyword>
<name>A0A4V6PRP1_9BACT</name>
<accession>A0A4V6PRP1</accession>
<dbReference type="RefSeq" id="WP_133466528.1">
    <property type="nucleotide sequence ID" value="NZ_SNWI01000010.1"/>
</dbReference>
<feature type="transmembrane region" description="Helical" evidence="1">
    <location>
        <begin position="43"/>
        <end position="62"/>
    </location>
</feature>
<keyword evidence="1" id="KW-1133">Transmembrane helix</keyword>
<dbReference type="EMBL" id="SNWI01000010">
    <property type="protein sequence ID" value="TDN97228.1"/>
    <property type="molecule type" value="Genomic_DNA"/>
</dbReference>
<dbReference type="OrthoDB" id="1453725at2"/>
<feature type="transmembrane region" description="Helical" evidence="1">
    <location>
        <begin position="137"/>
        <end position="161"/>
    </location>
</feature>
<evidence type="ECO:0000313" key="3">
    <source>
        <dbReference type="Proteomes" id="UP000294848"/>
    </source>
</evidence>
<sequence>MTTKDFFILVIKLFGLYSIAVTLFVTLPQNISFMLPHLELQSTIYLILMIALVIGLFFLLIFKTPHIVRLLKLEKGFDNKQLDLGNLNTQEIVKIGIFIIGGFLIINNLPAFISQSWSAFYTDIQSQPLNANYKSNWLISGLNVVIGYFMITNLTFITRLLRIK</sequence>
<comment type="caution">
    <text evidence="2">The sequence shown here is derived from an EMBL/GenBank/DDBJ whole genome shotgun (WGS) entry which is preliminary data.</text>
</comment>
<dbReference type="Proteomes" id="UP000294848">
    <property type="component" value="Unassembled WGS sequence"/>
</dbReference>